<accession>A0ABY8U1I4</accession>
<keyword evidence="3" id="KW-1185">Reference proteome</keyword>
<evidence type="ECO:0000256" key="1">
    <source>
        <dbReference type="SAM" id="MobiDB-lite"/>
    </source>
</evidence>
<evidence type="ECO:0000313" key="3">
    <source>
        <dbReference type="Proteomes" id="UP001244341"/>
    </source>
</evidence>
<organism evidence="2 3">
    <name type="scientific">Tetradesmus obliquus</name>
    <name type="common">Green alga</name>
    <name type="synonym">Acutodesmus obliquus</name>
    <dbReference type="NCBI Taxonomy" id="3088"/>
    <lineage>
        <taxon>Eukaryota</taxon>
        <taxon>Viridiplantae</taxon>
        <taxon>Chlorophyta</taxon>
        <taxon>core chlorophytes</taxon>
        <taxon>Chlorophyceae</taxon>
        <taxon>CS clade</taxon>
        <taxon>Sphaeropleales</taxon>
        <taxon>Scenedesmaceae</taxon>
        <taxon>Tetradesmus</taxon>
    </lineage>
</organism>
<protein>
    <submittedName>
        <fullName evidence="2">Uncharacterized protein</fullName>
    </submittedName>
</protein>
<feature type="region of interest" description="Disordered" evidence="1">
    <location>
        <begin position="270"/>
        <end position="290"/>
    </location>
</feature>
<proteinExistence type="predicted"/>
<reference evidence="2 3" key="1">
    <citation type="submission" date="2023-05" db="EMBL/GenBank/DDBJ databases">
        <title>A 100% complete, gapless, phased diploid assembly of the Scenedesmus obliquus UTEX 3031 genome.</title>
        <authorList>
            <person name="Biondi T.C."/>
            <person name="Hanschen E.R."/>
            <person name="Kwon T."/>
            <person name="Eng W."/>
            <person name="Kruse C.P.S."/>
            <person name="Koehler S.I."/>
            <person name="Kunde Y."/>
            <person name="Gleasner C.D."/>
            <person name="You Mak K.T."/>
            <person name="Polle J."/>
            <person name="Hovde B.T."/>
            <person name="Starkenburg S.R."/>
        </authorList>
    </citation>
    <scope>NUCLEOTIDE SEQUENCE [LARGE SCALE GENOMIC DNA]</scope>
    <source>
        <strain evidence="2 3">DOE0152z</strain>
    </source>
</reference>
<evidence type="ECO:0000313" key="2">
    <source>
        <dbReference type="EMBL" id="WIA15313.1"/>
    </source>
</evidence>
<gene>
    <name evidence="2" type="ORF">OEZ85_001980</name>
</gene>
<dbReference type="EMBL" id="CP126213">
    <property type="protein sequence ID" value="WIA15313.1"/>
    <property type="molecule type" value="Genomic_DNA"/>
</dbReference>
<name>A0ABY8U1I4_TETOB</name>
<sequence length="290" mass="30565">MRSKLEHALQVKDTNAARKDMAGLLLTAVRLLQDESAGSAALLLKSELPPVADSPATRAAYAELVYTVYSRVAKLARTASFRAAGVALALRIIWVQAADCGKLAAAALSLDYDSGYEYAMSQLHVRSAASSPAMAALLLGPSPLPERCLNAVADAEASLACTATQLLASCRDVPSSFEATDSLVVFNMLGYYSNQAQHMQAMTQLLLQADYAESTVLWTPLVAAAGHASQLPPELQPYHPHMTAALGNGLATTDGGQLAAKAMLLELLEARQQQQDSSSSSSSASAEQQQ</sequence>
<dbReference type="Proteomes" id="UP001244341">
    <property type="component" value="Chromosome 6b"/>
</dbReference>